<evidence type="ECO:0000256" key="1">
    <source>
        <dbReference type="SAM" id="MobiDB-lite"/>
    </source>
</evidence>
<feature type="compositionally biased region" description="Low complexity" evidence="1">
    <location>
        <begin position="54"/>
        <end position="70"/>
    </location>
</feature>
<reference evidence="2 3" key="1">
    <citation type="submission" date="2016-01" db="EMBL/GenBank/DDBJ databases">
        <title>Janibacter melonis strain CD11_4 genome sequencing and assembly.</title>
        <authorList>
            <person name="Nair G.R."/>
            <person name="Kaur G."/>
            <person name="Chander A.M."/>
            <person name="Mayilraj S."/>
        </authorList>
    </citation>
    <scope>NUCLEOTIDE SEQUENCE [LARGE SCALE GENOMIC DNA]</scope>
    <source>
        <strain evidence="2 3">CD11-4</strain>
    </source>
</reference>
<dbReference type="EMBL" id="LQZG01000001">
    <property type="protein sequence ID" value="OAB89007.1"/>
    <property type="molecule type" value="Genomic_DNA"/>
</dbReference>
<accession>A0A176QGR5</accession>
<sequence length="81" mass="7986">MSTARGVSPWTTAPGSPRGTRVPPAVYARSAKTSCTGRSPAASACSSQTAPGSPRTAVPGAPRTTAATTAAARATWVTTAL</sequence>
<evidence type="ECO:0000313" key="2">
    <source>
        <dbReference type="EMBL" id="OAB89007.1"/>
    </source>
</evidence>
<evidence type="ECO:0000313" key="3">
    <source>
        <dbReference type="Proteomes" id="UP000076976"/>
    </source>
</evidence>
<comment type="caution">
    <text evidence="2">The sequence shown here is derived from an EMBL/GenBank/DDBJ whole genome shotgun (WGS) entry which is preliminary data.</text>
</comment>
<dbReference type="AlphaFoldDB" id="A0A176QGR5"/>
<dbReference type="Proteomes" id="UP000076976">
    <property type="component" value="Unassembled WGS sequence"/>
</dbReference>
<feature type="compositionally biased region" description="Polar residues" evidence="1">
    <location>
        <begin position="1"/>
        <end position="14"/>
    </location>
</feature>
<proteinExistence type="predicted"/>
<gene>
    <name evidence="2" type="ORF">AWH69_04420</name>
</gene>
<name>A0A176QGR5_9MICO</name>
<organism evidence="2 3">
    <name type="scientific">Janibacter melonis</name>
    <dbReference type="NCBI Taxonomy" id="262209"/>
    <lineage>
        <taxon>Bacteria</taxon>
        <taxon>Bacillati</taxon>
        <taxon>Actinomycetota</taxon>
        <taxon>Actinomycetes</taxon>
        <taxon>Micrococcales</taxon>
        <taxon>Intrasporangiaceae</taxon>
        <taxon>Janibacter</taxon>
    </lineage>
</organism>
<keyword evidence="3" id="KW-1185">Reference proteome</keyword>
<protein>
    <submittedName>
        <fullName evidence="2">Uncharacterized protein</fullName>
    </submittedName>
</protein>
<feature type="region of interest" description="Disordered" evidence="1">
    <location>
        <begin position="1"/>
        <end position="70"/>
    </location>
</feature>